<keyword evidence="1" id="KW-1133">Transmembrane helix</keyword>
<feature type="transmembrane region" description="Helical" evidence="1">
    <location>
        <begin position="254"/>
        <end position="270"/>
    </location>
</feature>
<dbReference type="Proteomes" id="UP000542776">
    <property type="component" value="Unassembled WGS sequence"/>
</dbReference>
<dbReference type="EMBL" id="JACIEK010000004">
    <property type="protein sequence ID" value="MBB3998295.1"/>
    <property type="molecule type" value="Genomic_DNA"/>
</dbReference>
<evidence type="ECO:0008006" key="4">
    <source>
        <dbReference type="Google" id="ProtNLM"/>
    </source>
</evidence>
<comment type="caution">
    <text evidence="2">The sequence shown here is derived from an EMBL/GenBank/DDBJ whole genome shotgun (WGS) entry which is preliminary data.</text>
</comment>
<feature type="transmembrane region" description="Helical" evidence="1">
    <location>
        <begin position="291"/>
        <end position="308"/>
    </location>
</feature>
<feature type="transmembrane region" description="Helical" evidence="1">
    <location>
        <begin position="346"/>
        <end position="367"/>
    </location>
</feature>
<keyword evidence="1" id="KW-0812">Transmembrane</keyword>
<keyword evidence="1" id="KW-0472">Membrane</keyword>
<feature type="transmembrane region" description="Helical" evidence="1">
    <location>
        <begin position="56"/>
        <end position="74"/>
    </location>
</feature>
<evidence type="ECO:0000313" key="2">
    <source>
        <dbReference type="EMBL" id="MBB3998295.1"/>
    </source>
</evidence>
<feature type="transmembrane region" description="Helical" evidence="1">
    <location>
        <begin position="139"/>
        <end position="161"/>
    </location>
</feature>
<organism evidence="2 3">
    <name type="scientific">Aureimonas pseudogalii</name>
    <dbReference type="NCBI Taxonomy" id="1744844"/>
    <lineage>
        <taxon>Bacteria</taxon>
        <taxon>Pseudomonadati</taxon>
        <taxon>Pseudomonadota</taxon>
        <taxon>Alphaproteobacteria</taxon>
        <taxon>Hyphomicrobiales</taxon>
        <taxon>Aurantimonadaceae</taxon>
        <taxon>Aureimonas</taxon>
    </lineage>
</organism>
<protein>
    <recommendedName>
        <fullName evidence="4">DUF4153 domain-containing protein</fullName>
    </recommendedName>
</protein>
<dbReference type="InterPro" id="IPR025291">
    <property type="entry name" value="DUF4153"/>
</dbReference>
<reference evidence="2 3" key="1">
    <citation type="submission" date="2020-08" db="EMBL/GenBank/DDBJ databases">
        <title>Genomic Encyclopedia of Type Strains, Phase IV (KMG-IV): sequencing the most valuable type-strain genomes for metagenomic binning, comparative biology and taxonomic classification.</title>
        <authorList>
            <person name="Goeker M."/>
        </authorList>
    </citation>
    <scope>NUCLEOTIDE SEQUENCE [LARGE SCALE GENOMIC DNA]</scope>
    <source>
        <strain evidence="2 3">DSM 102238</strain>
    </source>
</reference>
<name>A0A7W6EGG2_9HYPH</name>
<dbReference type="Pfam" id="PF13687">
    <property type="entry name" value="DUF4153"/>
    <property type="match status" value="1"/>
</dbReference>
<evidence type="ECO:0000256" key="1">
    <source>
        <dbReference type="SAM" id="Phobius"/>
    </source>
</evidence>
<gene>
    <name evidence="2" type="ORF">GGR04_002134</name>
</gene>
<feature type="transmembrane region" description="Helical" evidence="1">
    <location>
        <begin position="107"/>
        <end position="127"/>
    </location>
</feature>
<feature type="transmembrane region" description="Helical" evidence="1">
    <location>
        <begin position="181"/>
        <end position="201"/>
    </location>
</feature>
<feature type="transmembrane region" description="Helical" evidence="1">
    <location>
        <begin position="320"/>
        <end position="339"/>
    </location>
</feature>
<dbReference type="AlphaFoldDB" id="A0A7W6EGG2"/>
<feature type="transmembrane region" description="Helical" evidence="1">
    <location>
        <begin position="222"/>
        <end position="242"/>
    </location>
</feature>
<feature type="transmembrane region" description="Helical" evidence="1">
    <location>
        <begin position="25"/>
        <end position="44"/>
    </location>
</feature>
<keyword evidence="3" id="KW-1185">Reference proteome</keyword>
<sequence length="587" mass="63492">MGFRARIERGAGALRRGLLQATSRFPVTALLVLAFGIVSTLTLHGRFADEMDPVRLLAVLAGAAAVSLAVSLAFEGRLRTRLAPVAMEVLAAAAVGAAIWFGRPFAIHAPALVISALCAVPLAATLGRGSPLRFWSFTLWACVGVALAFLSVLLFVFGLYLLLEMIRYLFRTDLFADADGYILTVGVTLVGPLFALGRLPATGEDAPSFDVDDRLVRTVRPLFDWVLAPLVLATALVLHVYVGRIALTGEVPRGQIGWIVASFSMLVLLLRIAADPFRDGPSSPLRWTFRGWPFLLALPLALLAYALTQRISAEGFTAERYYLALWSLAVFCILLAQLAKRLRGDIRVVAAVPVVLLALSTVGPWGVADTVGRSQSARIETAFGEVLARKPADRVPMAPNAAQVLRSRLVALDEVAELWRVRSLLSAEEASDPLWADRDAGLDEVVALLEIREGPDPNVMTQIFEGWSDDALDTSGFDRAYLSRPVNRSYEPDPRGLSLWFDGARLVIDLHGTRDPLDLGPFVSGLPPVGGERPAAASDFDGVTVGGRTVRVRVERLWKDGRNRLDAGAVTLLLRSAEWPAAATLPR</sequence>
<evidence type="ECO:0000313" key="3">
    <source>
        <dbReference type="Proteomes" id="UP000542776"/>
    </source>
</evidence>
<accession>A0A7W6EGG2</accession>
<dbReference type="RefSeq" id="WP_183199827.1">
    <property type="nucleotide sequence ID" value="NZ_JACIEK010000004.1"/>
</dbReference>
<proteinExistence type="predicted"/>